<keyword evidence="1" id="KW-0805">Transcription regulation</keyword>
<reference evidence="6" key="1">
    <citation type="submission" date="2016-10" db="EMBL/GenBank/DDBJ databases">
        <authorList>
            <person name="Varghese N."/>
        </authorList>
    </citation>
    <scope>NUCLEOTIDE SEQUENCE [LARGE SCALE GENOMIC DNA]</scope>
    <source>
        <strain evidence="6">DSM 18820</strain>
    </source>
</reference>
<dbReference type="InterPro" id="IPR014710">
    <property type="entry name" value="RmlC-like_jellyroll"/>
</dbReference>
<dbReference type="InterPro" id="IPR013096">
    <property type="entry name" value="Cupin_2"/>
</dbReference>
<dbReference type="PROSITE" id="PS01124">
    <property type="entry name" value="HTH_ARAC_FAMILY_2"/>
    <property type="match status" value="1"/>
</dbReference>
<keyword evidence="2 5" id="KW-0238">DNA-binding</keyword>
<evidence type="ECO:0000259" key="4">
    <source>
        <dbReference type="PROSITE" id="PS01124"/>
    </source>
</evidence>
<keyword evidence="6" id="KW-1185">Reference proteome</keyword>
<dbReference type="PRINTS" id="PR00032">
    <property type="entry name" value="HTHARAC"/>
</dbReference>
<evidence type="ECO:0000256" key="3">
    <source>
        <dbReference type="ARBA" id="ARBA00023163"/>
    </source>
</evidence>
<dbReference type="GO" id="GO:0003700">
    <property type="term" value="F:DNA-binding transcription factor activity"/>
    <property type="evidence" value="ECO:0007669"/>
    <property type="project" value="InterPro"/>
</dbReference>
<dbReference type="PANTHER" id="PTHR43280:SF27">
    <property type="entry name" value="TRANSCRIPTIONAL REGULATOR MTLR"/>
    <property type="match status" value="1"/>
</dbReference>
<dbReference type="STRING" id="388950.GCA_001611675_02630"/>
<dbReference type="Pfam" id="PF07883">
    <property type="entry name" value="Cupin_2"/>
    <property type="match status" value="1"/>
</dbReference>
<dbReference type="AlphaFoldDB" id="A0A1I7J2Q2"/>
<name>A0A1I7J2Q2_9BACT</name>
<dbReference type="OrthoDB" id="792101at2"/>
<dbReference type="InterPro" id="IPR018060">
    <property type="entry name" value="HTH_AraC"/>
</dbReference>
<dbReference type="GO" id="GO:0043565">
    <property type="term" value="F:sequence-specific DNA binding"/>
    <property type="evidence" value="ECO:0007669"/>
    <property type="project" value="InterPro"/>
</dbReference>
<dbReference type="EMBL" id="FPCA01000003">
    <property type="protein sequence ID" value="SFU79422.1"/>
    <property type="molecule type" value="Genomic_DNA"/>
</dbReference>
<dbReference type="Gene3D" id="1.10.10.60">
    <property type="entry name" value="Homeodomain-like"/>
    <property type="match status" value="2"/>
</dbReference>
<dbReference type="InterPro" id="IPR020449">
    <property type="entry name" value="Tscrpt_reg_AraC-type_HTH"/>
</dbReference>
<dbReference type="RefSeq" id="WP_068838587.1">
    <property type="nucleotide sequence ID" value="NZ_BMXC01000003.1"/>
</dbReference>
<evidence type="ECO:0000313" key="5">
    <source>
        <dbReference type="EMBL" id="SFU79422.1"/>
    </source>
</evidence>
<dbReference type="PROSITE" id="PS00041">
    <property type="entry name" value="HTH_ARAC_FAMILY_1"/>
    <property type="match status" value="1"/>
</dbReference>
<protein>
    <submittedName>
        <fullName evidence="5">AraC-type DNA-binding protein</fullName>
    </submittedName>
</protein>
<feature type="domain" description="HTH araC/xylS-type" evidence="4">
    <location>
        <begin position="188"/>
        <end position="287"/>
    </location>
</feature>
<dbReference type="Pfam" id="PF12833">
    <property type="entry name" value="HTH_18"/>
    <property type="match status" value="1"/>
</dbReference>
<keyword evidence="3" id="KW-0804">Transcription</keyword>
<dbReference type="SMART" id="SM00342">
    <property type="entry name" value="HTH_ARAC"/>
    <property type="match status" value="1"/>
</dbReference>
<dbReference type="Proteomes" id="UP000182491">
    <property type="component" value="Unassembled WGS sequence"/>
</dbReference>
<evidence type="ECO:0000256" key="1">
    <source>
        <dbReference type="ARBA" id="ARBA00023015"/>
    </source>
</evidence>
<gene>
    <name evidence="5" type="ORF">SAMN04487941_2436</name>
</gene>
<sequence length="331" mass="37510">MKVIPFKIAASQAESIIVSEDILPYFYGHMHRHKEMQLTLILKGTGTLIVGNYTQPFAPGDFYIIGANQPHILKSDPIYYQNNVEGSVHAVHIFFEHENTLSHLINLPEMEFAKSFLEKTRQGLQIPEGYAPEAARLFLKASRSSGLKRLLISIKLLQYLSRHVKEYKLLTTDFAAAPFPAVEDIRLNEVYQYTLEHYAENITLERIAAVVHITPHAFCKYFKKHTRKTYNAFLNEIRINEACKRIVNGDATCIASIAYATGFNSAINFNKVFKKTTGKSPSEFMKEYRHKWDNALKLLRQPACLIPMFASSLSVLPASSSIAAQGLVWPV</sequence>
<dbReference type="Gene3D" id="2.60.120.10">
    <property type="entry name" value="Jelly Rolls"/>
    <property type="match status" value="1"/>
</dbReference>
<accession>A0A1I7J2Q2</accession>
<dbReference type="SUPFAM" id="SSF46689">
    <property type="entry name" value="Homeodomain-like"/>
    <property type="match status" value="2"/>
</dbReference>
<dbReference type="InterPro" id="IPR009057">
    <property type="entry name" value="Homeodomain-like_sf"/>
</dbReference>
<dbReference type="InterPro" id="IPR011051">
    <property type="entry name" value="RmlC_Cupin_sf"/>
</dbReference>
<evidence type="ECO:0000256" key="2">
    <source>
        <dbReference type="ARBA" id="ARBA00023125"/>
    </source>
</evidence>
<dbReference type="PANTHER" id="PTHR43280">
    <property type="entry name" value="ARAC-FAMILY TRANSCRIPTIONAL REGULATOR"/>
    <property type="match status" value="1"/>
</dbReference>
<dbReference type="SUPFAM" id="SSF51182">
    <property type="entry name" value="RmlC-like cupins"/>
    <property type="match status" value="1"/>
</dbReference>
<evidence type="ECO:0000313" key="6">
    <source>
        <dbReference type="Proteomes" id="UP000182491"/>
    </source>
</evidence>
<proteinExistence type="predicted"/>
<organism evidence="5 6">
    <name type="scientific">Pontibacter akesuensis</name>
    <dbReference type="NCBI Taxonomy" id="388950"/>
    <lineage>
        <taxon>Bacteria</taxon>
        <taxon>Pseudomonadati</taxon>
        <taxon>Bacteroidota</taxon>
        <taxon>Cytophagia</taxon>
        <taxon>Cytophagales</taxon>
        <taxon>Hymenobacteraceae</taxon>
        <taxon>Pontibacter</taxon>
    </lineage>
</organism>
<dbReference type="InterPro" id="IPR018062">
    <property type="entry name" value="HTH_AraC-typ_CS"/>
</dbReference>